<protein>
    <recommendedName>
        <fullName evidence="3">UDP-glucose 4-epimerase</fullName>
    </recommendedName>
</protein>
<accession>A0ABV1NE66</accession>
<dbReference type="Gene3D" id="3.90.25.10">
    <property type="entry name" value="UDP-galactose 4-epimerase, domain 1"/>
    <property type="match status" value="1"/>
</dbReference>
<dbReference type="Gene3D" id="3.40.50.720">
    <property type="entry name" value="NAD(P)-binding Rossmann-like Domain"/>
    <property type="match status" value="1"/>
</dbReference>
<organism evidence="1 2">
    <name type="scientific">Halomonas aquatica</name>
    <dbReference type="NCBI Taxonomy" id="3151123"/>
    <lineage>
        <taxon>Bacteria</taxon>
        <taxon>Pseudomonadati</taxon>
        <taxon>Pseudomonadota</taxon>
        <taxon>Gammaproteobacteria</taxon>
        <taxon>Oceanospirillales</taxon>
        <taxon>Halomonadaceae</taxon>
        <taxon>Halomonas</taxon>
    </lineage>
</organism>
<comment type="caution">
    <text evidence="1">The sequence shown here is derived from an EMBL/GenBank/DDBJ whole genome shotgun (WGS) entry which is preliminary data.</text>
</comment>
<dbReference type="EMBL" id="JBEGCJ010000003">
    <property type="protein sequence ID" value="MEQ6917356.1"/>
    <property type="molecule type" value="Genomic_DNA"/>
</dbReference>
<gene>
    <name evidence="1" type="ORF">ABE960_07465</name>
</gene>
<keyword evidence="2" id="KW-1185">Reference proteome</keyword>
<name>A0ABV1NE66_9GAMM</name>
<dbReference type="RefSeq" id="WP_349761621.1">
    <property type="nucleotide sequence ID" value="NZ_JBEGCJ010000003.1"/>
</dbReference>
<sequence>MSLAILTTPGAHVYNLGTGQGVSVLQMVEAFERVTSCRVP</sequence>
<reference evidence="1 2" key="1">
    <citation type="submission" date="2024-05" db="EMBL/GenBank/DDBJ databases">
        <title>Halomonas sp. SSM6 16S ribosomal RNA gene Genome sequencing and assembly.</title>
        <authorList>
            <person name="Yook S."/>
        </authorList>
    </citation>
    <scope>NUCLEOTIDE SEQUENCE [LARGE SCALE GENOMIC DNA]</scope>
    <source>
        <strain evidence="1 2">SSM6</strain>
    </source>
</reference>
<evidence type="ECO:0000313" key="1">
    <source>
        <dbReference type="EMBL" id="MEQ6917356.1"/>
    </source>
</evidence>
<proteinExistence type="predicted"/>
<evidence type="ECO:0000313" key="2">
    <source>
        <dbReference type="Proteomes" id="UP001442468"/>
    </source>
</evidence>
<evidence type="ECO:0008006" key="3">
    <source>
        <dbReference type="Google" id="ProtNLM"/>
    </source>
</evidence>
<dbReference type="Proteomes" id="UP001442468">
    <property type="component" value="Unassembled WGS sequence"/>
</dbReference>